<organism evidence="2 3">
    <name type="scientific">Rhipicephalus microplus</name>
    <name type="common">Cattle tick</name>
    <name type="synonym">Boophilus microplus</name>
    <dbReference type="NCBI Taxonomy" id="6941"/>
    <lineage>
        <taxon>Eukaryota</taxon>
        <taxon>Metazoa</taxon>
        <taxon>Ecdysozoa</taxon>
        <taxon>Arthropoda</taxon>
        <taxon>Chelicerata</taxon>
        <taxon>Arachnida</taxon>
        <taxon>Acari</taxon>
        <taxon>Parasitiformes</taxon>
        <taxon>Ixodida</taxon>
        <taxon>Ixodoidea</taxon>
        <taxon>Ixodidae</taxon>
        <taxon>Rhipicephalinae</taxon>
        <taxon>Rhipicephalus</taxon>
        <taxon>Boophilus</taxon>
    </lineage>
</organism>
<accession>A0A9J6ENI5</accession>
<dbReference type="Proteomes" id="UP000821866">
    <property type="component" value="Chromosome 11"/>
</dbReference>
<reference evidence="2" key="1">
    <citation type="journal article" date="2020" name="Cell">
        <title>Large-Scale Comparative Analyses of Tick Genomes Elucidate Their Genetic Diversity and Vector Capacities.</title>
        <authorList>
            <consortium name="Tick Genome and Microbiome Consortium (TIGMIC)"/>
            <person name="Jia N."/>
            <person name="Wang J."/>
            <person name="Shi W."/>
            <person name="Du L."/>
            <person name="Sun Y."/>
            <person name="Zhan W."/>
            <person name="Jiang J.F."/>
            <person name="Wang Q."/>
            <person name="Zhang B."/>
            <person name="Ji P."/>
            <person name="Bell-Sakyi L."/>
            <person name="Cui X.M."/>
            <person name="Yuan T.T."/>
            <person name="Jiang B.G."/>
            <person name="Yang W.F."/>
            <person name="Lam T.T."/>
            <person name="Chang Q.C."/>
            <person name="Ding S.J."/>
            <person name="Wang X.J."/>
            <person name="Zhu J.G."/>
            <person name="Ruan X.D."/>
            <person name="Zhao L."/>
            <person name="Wei J.T."/>
            <person name="Ye R.Z."/>
            <person name="Que T.C."/>
            <person name="Du C.H."/>
            <person name="Zhou Y.H."/>
            <person name="Cheng J.X."/>
            <person name="Dai P.F."/>
            <person name="Guo W.B."/>
            <person name="Han X.H."/>
            <person name="Huang E.J."/>
            <person name="Li L.F."/>
            <person name="Wei W."/>
            <person name="Gao Y.C."/>
            <person name="Liu J.Z."/>
            <person name="Shao H.Z."/>
            <person name="Wang X."/>
            <person name="Wang C.C."/>
            <person name="Yang T.C."/>
            <person name="Huo Q.B."/>
            <person name="Li W."/>
            <person name="Chen H.Y."/>
            <person name="Chen S.E."/>
            <person name="Zhou L.G."/>
            <person name="Ni X.B."/>
            <person name="Tian J.H."/>
            <person name="Sheng Y."/>
            <person name="Liu T."/>
            <person name="Pan Y.S."/>
            <person name="Xia L.Y."/>
            <person name="Li J."/>
            <person name="Zhao F."/>
            <person name="Cao W.C."/>
        </authorList>
    </citation>
    <scope>NUCLEOTIDE SEQUENCE</scope>
    <source>
        <strain evidence="2">Rmic-2018</strain>
    </source>
</reference>
<sequence length="194" mass="21493">MDGGTESLDSGVILALPDGPELGVQIRALEGRPPGDKEVRKKPFLKLFLIVADCSLYGWTSRRRLTAHVPAQPLHVRPTSTLAHHGTAHRRRAAGPYGRAPKLGRWDDDETRLLIAYPPLASLRFLLFLITVHSTSASAGEEEKVASSTSRNDEREERRHTLTCSRRFGGGPRRATKNKAKTLTRPFPLASRSR</sequence>
<evidence type="ECO:0000313" key="3">
    <source>
        <dbReference type="Proteomes" id="UP000821866"/>
    </source>
</evidence>
<dbReference type="AlphaFoldDB" id="A0A9J6ENI5"/>
<proteinExistence type="predicted"/>
<evidence type="ECO:0000256" key="1">
    <source>
        <dbReference type="SAM" id="MobiDB-lite"/>
    </source>
</evidence>
<comment type="caution">
    <text evidence="2">The sequence shown here is derived from an EMBL/GenBank/DDBJ whole genome shotgun (WGS) entry which is preliminary data.</text>
</comment>
<reference evidence="2" key="2">
    <citation type="submission" date="2021-09" db="EMBL/GenBank/DDBJ databases">
        <authorList>
            <person name="Jia N."/>
            <person name="Wang J."/>
            <person name="Shi W."/>
            <person name="Du L."/>
            <person name="Sun Y."/>
            <person name="Zhan W."/>
            <person name="Jiang J."/>
            <person name="Wang Q."/>
            <person name="Zhang B."/>
            <person name="Ji P."/>
            <person name="Sakyi L.B."/>
            <person name="Cui X."/>
            <person name="Yuan T."/>
            <person name="Jiang B."/>
            <person name="Yang W."/>
            <person name="Lam T.T.-Y."/>
            <person name="Chang Q."/>
            <person name="Ding S."/>
            <person name="Wang X."/>
            <person name="Zhu J."/>
            <person name="Ruan X."/>
            <person name="Zhao L."/>
            <person name="Wei J."/>
            <person name="Que T."/>
            <person name="Du C."/>
            <person name="Cheng J."/>
            <person name="Dai P."/>
            <person name="Han X."/>
            <person name="Huang E."/>
            <person name="Gao Y."/>
            <person name="Liu J."/>
            <person name="Shao H."/>
            <person name="Ye R."/>
            <person name="Li L."/>
            <person name="Wei W."/>
            <person name="Wang X."/>
            <person name="Wang C."/>
            <person name="Huo Q."/>
            <person name="Li W."/>
            <person name="Guo W."/>
            <person name="Chen H."/>
            <person name="Chen S."/>
            <person name="Zhou L."/>
            <person name="Zhou L."/>
            <person name="Ni X."/>
            <person name="Tian J."/>
            <person name="Zhou Y."/>
            <person name="Sheng Y."/>
            <person name="Liu T."/>
            <person name="Pan Y."/>
            <person name="Xia L."/>
            <person name="Li J."/>
            <person name="Zhao F."/>
            <person name="Cao W."/>
        </authorList>
    </citation>
    <scope>NUCLEOTIDE SEQUENCE</scope>
    <source>
        <strain evidence="2">Rmic-2018</strain>
        <tissue evidence="2">Larvae</tissue>
    </source>
</reference>
<evidence type="ECO:0000313" key="2">
    <source>
        <dbReference type="EMBL" id="KAH8035783.1"/>
    </source>
</evidence>
<dbReference type="EMBL" id="JABSTU010000003">
    <property type="protein sequence ID" value="KAH8035783.1"/>
    <property type="molecule type" value="Genomic_DNA"/>
</dbReference>
<keyword evidence="3" id="KW-1185">Reference proteome</keyword>
<feature type="region of interest" description="Disordered" evidence="1">
    <location>
        <begin position="139"/>
        <end position="194"/>
    </location>
</feature>
<protein>
    <submittedName>
        <fullName evidence="2">Uncharacterized protein</fullName>
    </submittedName>
</protein>
<feature type="compositionally biased region" description="Basic and acidic residues" evidence="1">
    <location>
        <begin position="141"/>
        <end position="160"/>
    </location>
</feature>
<feature type="region of interest" description="Disordered" evidence="1">
    <location>
        <begin position="82"/>
        <end position="101"/>
    </location>
</feature>
<gene>
    <name evidence="2" type="ORF">HPB51_008610</name>
</gene>
<name>A0A9J6ENI5_RHIMP</name>